<accession>A0AAV9JYE6</accession>
<organism evidence="1 2">
    <name type="scientific">Oleoguttula mirabilis</name>
    <dbReference type="NCBI Taxonomy" id="1507867"/>
    <lineage>
        <taxon>Eukaryota</taxon>
        <taxon>Fungi</taxon>
        <taxon>Dikarya</taxon>
        <taxon>Ascomycota</taxon>
        <taxon>Pezizomycotina</taxon>
        <taxon>Dothideomycetes</taxon>
        <taxon>Dothideomycetidae</taxon>
        <taxon>Mycosphaerellales</taxon>
        <taxon>Teratosphaeriaceae</taxon>
        <taxon>Oleoguttula</taxon>
    </lineage>
</organism>
<dbReference type="AlphaFoldDB" id="A0AAV9JYE6"/>
<protein>
    <recommendedName>
        <fullName evidence="3">F-box domain-containing protein</fullName>
    </recommendedName>
</protein>
<evidence type="ECO:0000313" key="2">
    <source>
        <dbReference type="Proteomes" id="UP001324427"/>
    </source>
</evidence>
<sequence>MAPKTLTDLPPELQLAVIDHVQKPSDLKSLCLTSRELRDAALPKLYHEVVIEFDRCQMPTLNGFFLADNAGRAYTQLLFFRKISTKDSASAWRTISMALHLLRRDSLTDISLPSPLVLDLDFLLTLSANQRKLKQLYLPQGIEDIKGFHEIIKRATKLTELWLDIYRTHSNKDIDKQLHANVDSDGLLLSTLFSHVTPFGAGPALQLTSLKLFNARLRFATRSLSRTIDFCTLQRLYLTSCTGADSLLLAMTHTFSAGSPALQIFAYGGGALQAAVIEGFLVSFAGLITLKLLYDPDGDTPLFDLASLRNHRRTLTRLVLHMVKRELGGDKHLISLPLQEMSKLRQECSELKQAALALPTIALGDASRAELGEFGLAIDDLAKLKDLRTLKILSWPILPSGQFLYEDDAGEPETAGDRLARFQPFNQIRTLELMNGFATQLLRRFASAKGESRVSSLPTLWFGTNKASSLCAMDVERRTKVAMQPLCYLAVSQTDRYGRTLLKAERIPSEERQYLIGSVEARSAVENA</sequence>
<dbReference type="Proteomes" id="UP001324427">
    <property type="component" value="Unassembled WGS sequence"/>
</dbReference>
<dbReference type="EMBL" id="JAVFHQ010000001">
    <property type="protein sequence ID" value="KAK4550816.1"/>
    <property type="molecule type" value="Genomic_DNA"/>
</dbReference>
<evidence type="ECO:0008006" key="3">
    <source>
        <dbReference type="Google" id="ProtNLM"/>
    </source>
</evidence>
<gene>
    <name evidence="1" type="ORF">LTR36_000396</name>
</gene>
<name>A0AAV9JYE6_9PEZI</name>
<comment type="caution">
    <text evidence="1">The sequence shown here is derived from an EMBL/GenBank/DDBJ whole genome shotgun (WGS) entry which is preliminary data.</text>
</comment>
<keyword evidence="2" id="KW-1185">Reference proteome</keyword>
<proteinExistence type="predicted"/>
<reference evidence="1 2" key="1">
    <citation type="submission" date="2021-11" db="EMBL/GenBank/DDBJ databases">
        <title>Black yeast isolated from Biological Soil Crust.</title>
        <authorList>
            <person name="Kurbessoian T."/>
        </authorList>
    </citation>
    <scope>NUCLEOTIDE SEQUENCE [LARGE SCALE GENOMIC DNA]</scope>
    <source>
        <strain evidence="1 2">CCFEE 5522</strain>
    </source>
</reference>
<evidence type="ECO:0000313" key="1">
    <source>
        <dbReference type="EMBL" id="KAK4550816.1"/>
    </source>
</evidence>